<proteinExistence type="predicted"/>
<reference evidence="2" key="1">
    <citation type="submission" date="2012-02" db="EMBL/GenBank/DDBJ databases">
        <title>Genome sequencing of Giardia lamblia Genotypes A2 and B isolates (DH and GS) and comparative analysis with the genomes of Genotypes A1 and E (WB and Pig).</title>
        <authorList>
            <person name="Adam R."/>
            <person name="Dahlstrom E."/>
            <person name="Martens C."/>
            <person name="Bruno D."/>
            <person name="Barbian K."/>
            <person name="Porcella S.F."/>
            <person name="Nash T."/>
        </authorList>
    </citation>
    <scope>NUCLEOTIDE SEQUENCE</scope>
    <source>
        <strain evidence="2">DH</strain>
    </source>
</reference>
<dbReference type="VEuPathDB" id="GiardiaDB:GL50803_0029252"/>
<reference evidence="1 2" key="2">
    <citation type="journal article" date="2013" name="Genome Biol. Evol.">
        <title>Genome sequencing of Giardia lamblia genotypes A2 and B isolates (DH and GS) and comparative analysis with the genomes of genotypes A1 and E (WB and Pig).</title>
        <authorList>
            <person name="Adam R.D."/>
            <person name="Dahlstrom E.W."/>
            <person name="Martens C.A."/>
            <person name="Bruno D.P."/>
            <person name="Barbian K.D."/>
            <person name="Ricklefs S.M."/>
            <person name="Hernandez M.M."/>
            <person name="Narla N.P."/>
            <person name="Patel R.B."/>
            <person name="Porcella S.F."/>
            <person name="Nash T.E."/>
        </authorList>
    </citation>
    <scope>NUCLEOTIDE SEQUENCE [LARGE SCALE GENOMIC DNA]</scope>
    <source>
        <strain evidence="1 2">DH</strain>
    </source>
</reference>
<comment type="caution">
    <text evidence="1">The sequence shown here is derived from an EMBL/GenBank/DDBJ whole genome shotgun (WGS) entry which is preliminary data.</text>
</comment>
<evidence type="ECO:0000313" key="2">
    <source>
        <dbReference type="Proteomes" id="UP000018320"/>
    </source>
</evidence>
<dbReference type="Proteomes" id="UP000018320">
    <property type="component" value="Unassembled WGS sequence"/>
</dbReference>
<evidence type="ECO:0000313" key="1">
    <source>
        <dbReference type="EMBL" id="ESU34912.1"/>
    </source>
</evidence>
<organism evidence="1 2">
    <name type="scientific">Giardia intestinalis</name>
    <name type="common">Giardia lamblia</name>
    <dbReference type="NCBI Taxonomy" id="5741"/>
    <lineage>
        <taxon>Eukaryota</taxon>
        <taxon>Metamonada</taxon>
        <taxon>Diplomonadida</taxon>
        <taxon>Hexamitidae</taxon>
        <taxon>Giardiinae</taxon>
        <taxon>Giardia</taxon>
    </lineage>
</organism>
<gene>
    <name evidence="1" type="ORF">DHA2_153730</name>
</gene>
<dbReference type="VEuPathDB" id="GiardiaDB:DHA2_153730"/>
<dbReference type="VEuPathDB" id="GiardiaDB:QR46_4452"/>
<dbReference type="AlphaFoldDB" id="V6T8W2"/>
<accession>V6T8W2</accession>
<dbReference type="EMBL" id="AHGT01000117">
    <property type="protein sequence ID" value="ESU34912.1"/>
    <property type="molecule type" value="Genomic_DNA"/>
</dbReference>
<dbReference type="VEuPathDB" id="GiardiaDB:GL50581_913"/>
<name>V6T8W2_GIAIN</name>
<sequence length="215" mass="24905">MKWKFILTKTMCYMRWGSLSCWYNGQGWLIHYHIKFPKLKSMTLRDKLRRGTRWLTRRMRLVRCIVLLLLLIAAVDKSLALKNASQEAYRITSLPTHESSFVVFKPSLTRQYKQKGLLKAWNFGGRQVEVMASRSEPSVYANWPTASSFADWVSSAEHESLKIVCDPSCDVPSQYYLLSPYQSNIGNLATSIRRADRMSQLLAIFLVIDMLGWLL</sequence>
<protein>
    <submittedName>
        <fullName evidence="1">Uncharacterized protein</fullName>
    </submittedName>
</protein>